<gene>
    <name evidence="2" type="ORF">OE749_14520</name>
</gene>
<dbReference type="Pfam" id="PF00583">
    <property type="entry name" value="Acetyltransf_1"/>
    <property type="match status" value="1"/>
</dbReference>
<reference evidence="2 3" key="1">
    <citation type="submission" date="2022-10" db="EMBL/GenBank/DDBJ databases">
        <title>Aestuariibacter sp. AA17 isolated from Montipora capitata coral fragment.</title>
        <authorList>
            <person name="Emsley S.A."/>
            <person name="Pfannmuller K.M."/>
            <person name="Loughran R.M."/>
            <person name="Shlafstein M."/>
            <person name="Papke E."/>
            <person name="Saw J.H."/>
            <person name="Ushijima B."/>
            <person name="Videau P."/>
        </authorList>
    </citation>
    <scope>NUCLEOTIDE SEQUENCE [LARGE SCALE GENOMIC DNA]</scope>
    <source>
        <strain evidence="2 3">AA17</strain>
    </source>
</reference>
<sequence length="164" mass="18385">MKIEISIRHSTKHDAETLMALYAEPQNYANTLQLPFPNLQKWESFAENASPNFYSLVAEVDGQVVGQIGLDVFTSPRRKHVGNIGMGVLAQWQGKGIGSALLEAMCDLAFNWLALKRVELEVYTDNPTAIALYEKYGFDIEGTAKQYAFRNGEYVDVYLMAKVV</sequence>
<proteinExistence type="predicted"/>
<keyword evidence="2" id="KW-0012">Acyltransferase</keyword>
<protein>
    <submittedName>
        <fullName evidence="2">GNAT family N-acetyltransferase</fullName>
        <ecNumber evidence="2">2.3.1.-</ecNumber>
    </submittedName>
</protein>
<name>A0ABT3AB56_9ALTE</name>
<feature type="domain" description="N-acetyltransferase" evidence="1">
    <location>
        <begin position="5"/>
        <end position="164"/>
    </location>
</feature>
<accession>A0ABT3AB56</accession>
<evidence type="ECO:0000259" key="1">
    <source>
        <dbReference type="PROSITE" id="PS51186"/>
    </source>
</evidence>
<evidence type="ECO:0000313" key="3">
    <source>
        <dbReference type="Proteomes" id="UP001652504"/>
    </source>
</evidence>
<keyword evidence="3" id="KW-1185">Reference proteome</keyword>
<dbReference type="Gene3D" id="3.40.630.30">
    <property type="match status" value="1"/>
</dbReference>
<dbReference type="GO" id="GO:0016746">
    <property type="term" value="F:acyltransferase activity"/>
    <property type="evidence" value="ECO:0007669"/>
    <property type="project" value="UniProtKB-KW"/>
</dbReference>
<dbReference type="CDD" id="cd04301">
    <property type="entry name" value="NAT_SF"/>
    <property type="match status" value="1"/>
</dbReference>
<evidence type="ECO:0000313" key="2">
    <source>
        <dbReference type="EMBL" id="MCV2885910.1"/>
    </source>
</evidence>
<dbReference type="InterPro" id="IPR000182">
    <property type="entry name" value="GNAT_dom"/>
</dbReference>
<dbReference type="Proteomes" id="UP001652504">
    <property type="component" value="Unassembled WGS sequence"/>
</dbReference>
<dbReference type="PROSITE" id="PS51186">
    <property type="entry name" value="GNAT"/>
    <property type="match status" value="1"/>
</dbReference>
<dbReference type="RefSeq" id="WP_263713187.1">
    <property type="nucleotide sequence ID" value="NZ_JAOWKX010000007.1"/>
</dbReference>
<dbReference type="PANTHER" id="PTHR43415">
    <property type="entry name" value="SPERMIDINE N(1)-ACETYLTRANSFERASE"/>
    <property type="match status" value="1"/>
</dbReference>
<keyword evidence="2" id="KW-0808">Transferase</keyword>
<dbReference type="EMBL" id="JAOWKX010000007">
    <property type="protein sequence ID" value="MCV2885910.1"/>
    <property type="molecule type" value="Genomic_DNA"/>
</dbReference>
<comment type="caution">
    <text evidence="2">The sequence shown here is derived from an EMBL/GenBank/DDBJ whole genome shotgun (WGS) entry which is preliminary data.</text>
</comment>
<dbReference type="EC" id="2.3.1.-" evidence="2"/>
<dbReference type="PANTHER" id="PTHR43415:SF3">
    <property type="entry name" value="GNAT-FAMILY ACETYLTRANSFERASE"/>
    <property type="match status" value="1"/>
</dbReference>
<dbReference type="InterPro" id="IPR016181">
    <property type="entry name" value="Acyl_CoA_acyltransferase"/>
</dbReference>
<dbReference type="SUPFAM" id="SSF55729">
    <property type="entry name" value="Acyl-CoA N-acyltransferases (Nat)"/>
    <property type="match status" value="1"/>
</dbReference>
<organism evidence="2 3">
    <name type="scientific">Fluctibacter corallii</name>
    <dbReference type="NCBI Taxonomy" id="2984329"/>
    <lineage>
        <taxon>Bacteria</taxon>
        <taxon>Pseudomonadati</taxon>
        <taxon>Pseudomonadota</taxon>
        <taxon>Gammaproteobacteria</taxon>
        <taxon>Alteromonadales</taxon>
        <taxon>Alteromonadaceae</taxon>
        <taxon>Fluctibacter</taxon>
    </lineage>
</organism>